<evidence type="ECO:0000313" key="7">
    <source>
        <dbReference type="EnsemblMetazoa" id="CapteP211776"/>
    </source>
</evidence>
<dbReference type="InterPro" id="IPR013783">
    <property type="entry name" value="Ig-like_fold"/>
</dbReference>
<dbReference type="InterPro" id="IPR032675">
    <property type="entry name" value="LRR_dom_sf"/>
</dbReference>
<dbReference type="PROSITE" id="PS51450">
    <property type="entry name" value="LRR"/>
    <property type="match status" value="1"/>
</dbReference>
<dbReference type="OrthoDB" id="1055097at2759"/>
<accession>R7T9S9</accession>
<dbReference type="InterPro" id="IPR002909">
    <property type="entry name" value="IPT_dom"/>
</dbReference>
<keyword evidence="2 4" id="KW-0732">Signal</keyword>
<dbReference type="InterPro" id="IPR050328">
    <property type="entry name" value="Dev_Immune_Receptor"/>
</dbReference>
<evidence type="ECO:0000259" key="5">
    <source>
        <dbReference type="Pfam" id="PF01833"/>
    </source>
</evidence>
<evidence type="ECO:0000313" key="6">
    <source>
        <dbReference type="EMBL" id="ELT87754.1"/>
    </source>
</evidence>
<evidence type="ECO:0000256" key="1">
    <source>
        <dbReference type="ARBA" id="ARBA00022614"/>
    </source>
</evidence>
<dbReference type="Pfam" id="PF01833">
    <property type="entry name" value="TIG"/>
    <property type="match status" value="1"/>
</dbReference>
<reference evidence="7" key="3">
    <citation type="submission" date="2015-06" db="UniProtKB">
        <authorList>
            <consortium name="EnsemblMetazoa"/>
        </authorList>
    </citation>
    <scope>IDENTIFICATION</scope>
</reference>
<name>R7T9S9_CAPTE</name>
<proteinExistence type="predicted"/>
<gene>
    <name evidence="6" type="ORF">CAPTEDRAFT_211776</name>
</gene>
<keyword evidence="8" id="KW-1185">Reference proteome</keyword>
<reference evidence="6 8" key="2">
    <citation type="journal article" date="2013" name="Nature">
        <title>Insights into bilaterian evolution from three spiralian genomes.</title>
        <authorList>
            <person name="Simakov O."/>
            <person name="Marletaz F."/>
            <person name="Cho S.J."/>
            <person name="Edsinger-Gonzales E."/>
            <person name="Havlak P."/>
            <person name="Hellsten U."/>
            <person name="Kuo D.H."/>
            <person name="Larsson T."/>
            <person name="Lv J."/>
            <person name="Arendt D."/>
            <person name="Savage R."/>
            <person name="Osoegawa K."/>
            <person name="de Jong P."/>
            <person name="Grimwood J."/>
            <person name="Chapman J.A."/>
            <person name="Shapiro H."/>
            <person name="Aerts A."/>
            <person name="Otillar R.P."/>
            <person name="Terry A.Y."/>
            <person name="Boore J.L."/>
            <person name="Grigoriev I.V."/>
            <person name="Lindberg D.R."/>
            <person name="Seaver E.C."/>
            <person name="Weisblat D.A."/>
            <person name="Putnam N.H."/>
            <person name="Rokhsar D.S."/>
        </authorList>
    </citation>
    <scope>NUCLEOTIDE SEQUENCE</scope>
    <source>
        <strain evidence="6 8">I ESC-2004</strain>
    </source>
</reference>
<dbReference type="Gene3D" id="2.60.40.10">
    <property type="entry name" value="Immunoglobulins"/>
    <property type="match status" value="1"/>
</dbReference>
<dbReference type="PANTHER" id="PTHR24373">
    <property type="entry name" value="SLIT RELATED LEUCINE-RICH REPEAT NEURONAL PROTEIN"/>
    <property type="match status" value="1"/>
</dbReference>
<dbReference type="GO" id="GO:0005615">
    <property type="term" value="C:extracellular space"/>
    <property type="evidence" value="ECO:0007669"/>
    <property type="project" value="TreeGrafter"/>
</dbReference>
<feature type="signal peptide" evidence="4">
    <location>
        <begin position="1"/>
        <end position="22"/>
    </location>
</feature>
<organism evidence="6">
    <name type="scientific">Capitella teleta</name>
    <name type="common">Polychaete worm</name>
    <dbReference type="NCBI Taxonomy" id="283909"/>
    <lineage>
        <taxon>Eukaryota</taxon>
        <taxon>Metazoa</taxon>
        <taxon>Spiralia</taxon>
        <taxon>Lophotrochozoa</taxon>
        <taxon>Annelida</taxon>
        <taxon>Polychaeta</taxon>
        <taxon>Sedentaria</taxon>
        <taxon>Scolecida</taxon>
        <taxon>Capitellidae</taxon>
        <taxon>Capitella</taxon>
    </lineage>
</organism>
<dbReference type="HOGENOM" id="CLU_517047_0_0_1"/>
<dbReference type="PANTHER" id="PTHR24373:SF370">
    <property type="entry name" value="FISH-LIPS, ISOFORM E"/>
    <property type="match status" value="1"/>
</dbReference>
<protein>
    <recommendedName>
        <fullName evidence="5">IPT/TIG domain-containing protein</fullName>
    </recommendedName>
</protein>
<dbReference type="STRING" id="283909.R7T9S9"/>
<feature type="domain" description="IPT/TIG" evidence="5">
    <location>
        <begin position="347"/>
        <end position="423"/>
    </location>
</feature>
<keyword evidence="3" id="KW-0677">Repeat</keyword>
<feature type="chain" id="PRO_5008786774" description="IPT/TIG domain-containing protein" evidence="4">
    <location>
        <begin position="23"/>
        <end position="584"/>
    </location>
</feature>
<dbReference type="InterPro" id="IPR001611">
    <property type="entry name" value="Leu-rich_rpt"/>
</dbReference>
<evidence type="ECO:0000256" key="2">
    <source>
        <dbReference type="ARBA" id="ARBA00022729"/>
    </source>
</evidence>
<reference evidence="8" key="1">
    <citation type="submission" date="2012-12" db="EMBL/GenBank/DDBJ databases">
        <authorList>
            <person name="Hellsten U."/>
            <person name="Grimwood J."/>
            <person name="Chapman J.A."/>
            <person name="Shapiro H."/>
            <person name="Aerts A."/>
            <person name="Otillar R.P."/>
            <person name="Terry A.Y."/>
            <person name="Boore J.L."/>
            <person name="Simakov O."/>
            <person name="Marletaz F."/>
            <person name="Cho S.-J."/>
            <person name="Edsinger-Gonzales E."/>
            <person name="Havlak P."/>
            <person name="Kuo D.-H."/>
            <person name="Larsson T."/>
            <person name="Lv J."/>
            <person name="Arendt D."/>
            <person name="Savage R."/>
            <person name="Osoegawa K."/>
            <person name="de Jong P."/>
            <person name="Lindberg D.R."/>
            <person name="Seaver E.C."/>
            <person name="Weisblat D.A."/>
            <person name="Putnam N.H."/>
            <person name="Grigoriev I.V."/>
            <person name="Rokhsar D.S."/>
        </authorList>
    </citation>
    <scope>NUCLEOTIDE SEQUENCE</scope>
    <source>
        <strain evidence="8">I ESC-2004</strain>
    </source>
</reference>
<dbReference type="Proteomes" id="UP000014760">
    <property type="component" value="Unassembled WGS sequence"/>
</dbReference>
<dbReference type="InterPro" id="IPR014756">
    <property type="entry name" value="Ig_E-set"/>
</dbReference>
<dbReference type="GO" id="GO:0031012">
    <property type="term" value="C:extracellular matrix"/>
    <property type="evidence" value="ECO:0007669"/>
    <property type="project" value="TreeGrafter"/>
</dbReference>
<dbReference type="Pfam" id="PF13855">
    <property type="entry name" value="LRR_8"/>
    <property type="match status" value="1"/>
</dbReference>
<dbReference type="EMBL" id="AMQN01003579">
    <property type="status" value="NOT_ANNOTATED_CDS"/>
    <property type="molecule type" value="Genomic_DNA"/>
</dbReference>
<dbReference type="AlphaFoldDB" id="R7T9S9"/>
<evidence type="ECO:0000256" key="3">
    <source>
        <dbReference type="ARBA" id="ARBA00022737"/>
    </source>
</evidence>
<dbReference type="SMART" id="SM00369">
    <property type="entry name" value="LRR_TYP"/>
    <property type="match status" value="3"/>
</dbReference>
<dbReference type="InterPro" id="IPR003591">
    <property type="entry name" value="Leu-rich_rpt_typical-subtyp"/>
</dbReference>
<evidence type="ECO:0000256" key="4">
    <source>
        <dbReference type="SAM" id="SignalP"/>
    </source>
</evidence>
<evidence type="ECO:0000313" key="8">
    <source>
        <dbReference type="Proteomes" id="UP000014760"/>
    </source>
</evidence>
<dbReference type="Gene3D" id="3.80.10.10">
    <property type="entry name" value="Ribonuclease Inhibitor"/>
    <property type="match status" value="2"/>
</dbReference>
<sequence>MALRAEFTFLIFLCVLTIPIECQTVDYIRREQGLTAIPLDIPLNVNRIFLQKNSITAIGPEAFSNFTELTVLLLNSNNISVIHDDTFSGLSKLESLHLSENRLKEVPKLHGLRLETLELGNNLIELKNEDFEDVTIESLIIYKNRIQGNLSTISKLSDSLERLYLTFNPLEMSTPTDLYDLIHSLPKAIYISVSYFALPDLRPLNSVLELAIFSDLNCDCRVSWMREANILEHTYIQCKSPEEFKGKYLEEIALRELCPDASDCVNMSVTPTSGSLAGGTRLTVTGPCLPGSLQLGPNTLHSTRDARVFVTDAVDAPRIVPIHVVVPTQNGTQVMDIGQYFTYGKIPSIEDIHPRTLSVEGGTKLTVAGRNFADESNPLMNITQMPIVVNNSNGTKTFDQVNYPLTPCTVRTDSEMACTTPKLELPPKDDFGSFTAEYRFGFIFEGFEEMEKLEKSTNDTRTSISVEVNIVELPPIAEHHWSPYDVTWGVFQEEVRVHVGGLESSIVNRFSDSIQFFPPDKELLNQETGCGGSSKSFAVEVQGGNTIRRAGCLQYASATGDGSHLGITSLFVVPCALAFLLIRC</sequence>
<dbReference type="SUPFAM" id="SSF81296">
    <property type="entry name" value="E set domains"/>
    <property type="match status" value="1"/>
</dbReference>
<keyword evidence="1" id="KW-0433">Leucine-rich repeat</keyword>
<dbReference type="EnsemblMetazoa" id="CapteT211776">
    <property type="protein sequence ID" value="CapteP211776"/>
    <property type="gene ID" value="CapteG211776"/>
</dbReference>
<dbReference type="EMBL" id="KB312171">
    <property type="protein sequence ID" value="ELT87754.1"/>
    <property type="molecule type" value="Genomic_DNA"/>
</dbReference>
<dbReference type="SUPFAM" id="SSF52058">
    <property type="entry name" value="L domain-like"/>
    <property type="match status" value="1"/>
</dbReference>